<evidence type="ECO:0008006" key="3">
    <source>
        <dbReference type="Google" id="ProtNLM"/>
    </source>
</evidence>
<dbReference type="STRING" id="1123010.SAMN02745724_01630"/>
<dbReference type="AlphaFoldDB" id="A0A1I1J259"/>
<keyword evidence="2" id="KW-1185">Reference proteome</keyword>
<dbReference type="Proteomes" id="UP000198862">
    <property type="component" value="Unassembled WGS sequence"/>
</dbReference>
<dbReference type="RefSeq" id="WP_218156481.1">
    <property type="nucleotide sequence ID" value="NZ_FOLO01000009.1"/>
</dbReference>
<gene>
    <name evidence="1" type="ORF">SAMN02745724_01630</name>
</gene>
<proteinExistence type="predicted"/>
<accession>A0A1I1J259</accession>
<reference evidence="1 2" key="1">
    <citation type="submission" date="2016-10" db="EMBL/GenBank/DDBJ databases">
        <authorList>
            <person name="de Groot N.N."/>
        </authorList>
    </citation>
    <scope>NUCLEOTIDE SEQUENCE [LARGE SCALE GENOMIC DNA]</scope>
    <source>
        <strain evidence="1 2">DSM 6059</strain>
    </source>
</reference>
<evidence type="ECO:0000313" key="2">
    <source>
        <dbReference type="Proteomes" id="UP000198862"/>
    </source>
</evidence>
<dbReference type="EMBL" id="FOLO01000009">
    <property type="protein sequence ID" value="SFC42689.1"/>
    <property type="molecule type" value="Genomic_DNA"/>
</dbReference>
<sequence length="305" mass="34308">MKKISIVLLVAIVSFAIYKSKYTNAANETIPLVTNLFEQAIGQGALELKDINEASGLAASRSNSKAYWTHNDSGGINRLFLLTTKGVNLGSFILEGIKARDWEDMSIGVGPKSGINYLYVADIGDNRAQYDEKVIYRFPEPDVSNITTPKVHTISKKQIDIIRFQYPDGKRDAETLMVDPQTKDLIIISKREKKVHMYIAPYPQSLDKINILKKVGVLDFQKIVAGDISPNGNEIILKDYNNIYYWKKTANESIEALLKSKPKRLPYIPEPQGEAIAWALDGNGFYTLSEASFGIDTQLYFFKRK</sequence>
<protein>
    <recommendedName>
        <fullName evidence="3">Integral membrane protein</fullName>
    </recommendedName>
</protein>
<name>A0A1I1J259_9GAMM</name>
<evidence type="ECO:0000313" key="1">
    <source>
        <dbReference type="EMBL" id="SFC42689.1"/>
    </source>
</evidence>
<organism evidence="1 2">
    <name type="scientific">Pseudoalteromonas denitrificans DSM 6059</name>
    <dbReference type="NCBI Taxonomy" id="1123010"/>
    <lineage>
        <taxon>Bacteria</taxon>
        <taxon>Pseudomonadati</taxon>
        <taxon>Pseudomonadota</taxon>
        <taxon>Gammaproteobacteria</taxon>
        <taxon>Alteromonadales</taxon>
        <taxon>Pseudoalteromonadaceae</taxon>
        <taxon>Pseudoalteromonas</taxon>
    </lineage>
</organism>